<dbReference type="EMBL" id="HG792016">
    <property type="protein sequence ID" value="CDM32484.1"/>
    <property type="molecule type" value="Genomic_DNA"/>
</dbReference>
<feature type="region of interest" description="Disordered" evidence="1">
    <location>
        <begin position="178"/>
        <end position="351"/>
    </location>
</feature>
<name>W6QE55_PENRF</name>
<dbReference type="PANTHER" id="PTHR47843">
    <property type="entry name" value="BTB DOMAIN-CONTAINING PROTEIN-RELATED"/>
    <property type="match status" value="1"/>
</dbReference>
<evidence type="ECO:0000313" key="2">
    <source>
        <dbReference type="EMBL" id="CDM32484.1"/>
    </source>
</evidence>
<evidence type="ECO:0000256" key="1">
    <source>
        <dbReference type="SAM" id="MobiDB-lite"/>
    </source>
</evidence>
<dbReference type="AlphaFoldDB" id="W6QE55"/>
<accession>W6QE55</accession>
<organism evidence="2 3">
    <name type="scientific">Penicillium roqueforti (strain FM164)</name>
    <dbReference type="NCBI Taxonomy" id="1365484"/>
    <lineage>
        <taxon>Eukaryota</taxon>
        <taxon>Fungi</taxon>
        <taxon>Dikarya</taxon>
        <taxon>Ascomycota</taxon>
        <taxon>Pezizomycotina</taxon>
        <taxon>Eurotiomycetes</taxon>
        <taxon>Eurotiomycetidae</taxon>
        <taxon>Eurotiales</taxon>
        <taxon>Aspergillaceae</taxon>
        <taxon>Penicillium</taxon>
    </lineage>
</organism>
<dbReference type="PANTHER" id="PTHR47843:SF2">
    <property type="entry name" value="BTB DOMAIN-CONTAINING PROTEIN"/>
    <property type="match status" value="1"/>
</dbReference>
<feature type="compositionally biased region" description="Basic residues" evidence="1">
    <location>
        <begin position="218"/>
        <end position="229"/>
    </location>
</feature>
<reference evidence="2" key="1">
    <citation type="journal article" date="2014" name="Nat. Commun.">
        <title>Multiple recent horizontal transfers of a large genomic region in cheese making fungi.</title>
        <authorList>
            <person name="Cheeseman K."/>
            <person name="Ropars J."/>
            <person name="Renault P."/>
            <person name="Dupont J."/>
            <person name="Gouzy J."/>
            <person name="Branca A."/>
            <person name="Abraham A.L."/>
            <person name="Ceppi M."/>
            <person name="Conseiller E."/>
            <person name="Debuchy R."/>
            <person name="Malagnac F."/>
            <person name="Goarin A."/>
            <person name="Silar P."/>
            <person name="Lacoste S."/>
            <person name="Sallet E."/>
            <person name="Bensimon A."/>
            <person name="Giraud T."/>
            <person name="Brygoo Y."/>
        </authorList>
    </citation>
    <scope>NUCLEOTIDE SEQUENCE [LARGE SCALE GENOMIC DNA]</scope>
    <source>
        <strain evidence="2">FM164</strain>
    </source>
</reference>
<dbReference type="STRING" id="1365484.W6QE55"/>
<proteinExistence type="predicted"/>
<gene>
    <name evidence="2" type="ORF">PROQFM164_S02g002635</name>
</gene>
<feature type="region of interest" description="Disordered" evidence="1">
    <location>
        <begin position="105"/>
        <end position="146"/>
    </location>
</feature>
<dbReference type="OrthoDB" id="448954at2759"/>
<keyword evidence="3" id="KW-1185">Reference proteome</keyword>
<feature type="compositionally biased region" description="Acidic residues" evidence="1">
    <location>
        <begin position="260"/>
        <end position="272"/>
    </location>
</feature>
<feature type="compositionally biased region" description="Polar residues" evidence="1">
    <location>
        <begin position="335"/>
        <end position="347"/>
    </location>
</feature>
<evidence type="ECO:0000313" key="3">
    <source>
        <dbReference type="Proteomes" id="UP000030686"/>
    </source>
</evidence>
<feature type="compositionally biased region" description="Pro residues" evidence="1">
    <location>
        <begin position="116"/>
        <end position="126"/>
    </location>
</feature>
<dbReference type="OMA" id="SLWDEFT"/>
<sequence>MESVPNFNRIIHSASFTFLVGPQHTKLTIQSGLAHHVSKPLDHLMNGPTRESKHRIAVLEEDDVETFVAFCEYAYTGNYSVPRPEVQEDHRLGVVESSTITNWRGNYRSDSMSSIVPPPAPSPPPQFRHRRQESYQQSEPSPAYVKEPVTPTFAREPEAESAPDPKTPVSIAEPELETYHEAETAPEPPAEEVPPADDEWAVPTEEPVSWESEEPKAGKKKGKKGKKGKKQAEIVEEEPPAPTEPVSLTPPSTPPPEVAAEPEAEPETEPAEEWSPVNPVPEAESEPAEYWAQPAEEPAPEPAPEPEPEPATEEPAPVEQPTPAAEGPMEDSWTQDRSPGTSVTKAQPQRPMLDMSFAQQKASSSSEPGLNLWDEFISLQYNDEPTASKPTPVESPSTELPYITFHAKLYVFATRYLIPALAQLCLRKLHHDLVLLSPTEFETPHLDDTEILDGLAATKAQMVLELVQYAYTKTARLEPISPTSATQLRENELRRLVVHYLACNVKELSRYHSAEDSVSATPNLRPVDAKTERAETSTSTSPKSLRALLDLTTELASDLVYRMM</sequence>
<feature type="region of interest" description="Disordered" evidence="1">
    <location>
        <begin position="515"/>
        <end position="543"/>
    </location>
</feature>
<feature type="compositionally biased region" description="Low complexity" evidence="1">
    <location>
        <begin position="313"/>
        <end position="326"/>
    </location>
</feature>
<dbReference type="Proteomes" id="UP000030686">
    <property type="component" value="Unassembled WGS sequence"/>
</dbReference>
<protein>
    <submittedName>
        <fullName evidence="2">Genomic scaffold, ProqFM164S02</fullName>
    </submittedName>
</protein>